<feature type="compositionally biased region" description="Polar residues" evidence="1">
    <location>
        <begin position="578"/>
        <end position="589"/>
    </location>
</feature>
<feature type="compositionally biased region" description="Polar residues" evidence="1">
    <location>
        <begin position="1232"/>
        <end position="1248"/>
    </location>
</feature>
<feature type="compositionally biased region" description="Basic residues" evidence="1">
    <location>
        <begin position="855"/>
        <end position="869"/>
    </location>
</feature>
<evidence type="ECO:0000259" key="2">
    <source>
        <dbReference type="SMART" id="SM00462"/>
    </source>
</evidence>
<dbReference type="PANTHER" id="PTHR21219">
    <property type="entry name" value="FI19613P1"/>
    <property type="match status" value="1"/>
</dbReference>
<proteinExistence type="predicted"/>
<evidence type="ECO:0000313" key="3">
    <source>
        <dbReference type="EMBL" id="MDE50284.1"/>
    </source>
</evidence>
<name>A0A6G1SIE5_9ACAR</name>
<feature type="compositionally biased region" description="Low complexity" evidence="1">
    <location>
        <begin position="525"/>
        <end position="535"/>
    </location>
</feature>
<feature type="compositionally biased region" description="Basic residues" evidence="1">
    <location>
        <begin position="664"/>
        <end position="679"/>
    </location>
</feature>
<feature type="region of interest" description="Disordered" evidence="1">
    <location>
        <begin position="350"/>
        <end position="378"/>
    </location>
</feature>
<feature type="region of interest" description="Disordered" evidence="1">
    <location>
        <begin position="807"/>
        <end position="920"/>
    </location>
</feature>
<feature type="region of interest" description="Disordered" evidence="1">
    <location>
        <begin position="614"/>
        <end position="702"/>
    </location>
</feature>
<feature type="region of interest" description="Disordered" evidence="1">
    <location>
        <begin position="1033"/>
        <end position="1055"/>
    </location>
</feature>
<accession>A0A6G1SIE5</accession>
<feature type="region of interest" description="Disordered" evidence="1">
    <location>
        <begin position="1205"/>
        <end position="1309"/>
    </location>
</feature>
<feature type="region of interest" description="Disordered" evidence="1">
    <location>
        <begin position="1335"/>
        <end position="1466"/>
    </location>
</feature>
<feature type="compositionally biased region" description="Low complexity" evidence="1">
    <location>
        <begin position="968"/>
        <end position="982"/>
    </location>
</feature>
<feature type="compositionally biased region" description="Basic and acidic residues" evidence="1">
    <location>
        <begin position="693"/>
        <end position="702"/>
    </location>
</feature>
<feature type="compositionally biased region" description="Basic and acidic residues" evidence="1">
    <location>
        <begin position="1424"/>
        <end position="1444"/>
    </location>
</feature>
<organism evidence="3">
    <name type="scientific">Aceria tosichella</name>
    <name type="common">wheat curl mite</name>
    <dbReference type="NCBI Taxonomy" id="561515"/>
    <lineage>
        <taxon>Eukaryota</taxon>
        <taxon>Metazoa</taxon>
        <taxon>Ecdysozoa</taxon>
        <taxon>Arthropoda</taxon>
        <taxon>Chelicerata</taxon>
        <taxon>Arachnida</taxon>
        <taxon>Acari</taxon>
        <taxon>Acariformes</taxon>
        <taxon>Trombidiformes</taxon>
        <taxon>Prostigmata</taxon>
        <taxon>Eupodina</taxon>
        <taxon>Eriophyoidea</taxon>
        <taxon>Eriophyidae</taxon>
        <taxon>Eriophyinae</taxon>
        <taxon>Aceriini</taxon>
        <taxon>Aceria</taxon>
    </lineage>
</organism>
<feature type="region of interest" description="Disordered" evidence="1">
    <location>
        <begin position="959"/>
        <end position="1008"/>
    </location>
</feature>
<feature type="domain" description="PID" evidence="2">
    <location>
        <begin position="223"/>
        <end position="470"/>
    </location>
</feature>
<dbReference type="PANTHER" id="PTHR21219:SF4">
    <property type="entry name" value="PID DOMAIN-CONTAINING PROTEIN"/>
    <property type="match status" value="1"/>
</dbReference>
<evidence type="ECO:0000256" key="1">
    <source>
        <dbReference type="SAM" id="MobiDB-lite"/>
    </source>
</evidence>
<reference evidence="3" key="1">
    <citation type="submission" date="2018-10" db="EMBL/GenBank/DDBJ databases">
        <title>Transcriptome assembly of Aceria tosichella (Wheat curl mite) Type 2.</title>
        <authorList>
            <person name="Scully E.D."/>
            <person name="Geib S.M."/>
            <person name="Palmer N.A."/>
            <person name="Gupta A.K."/>
            <person name="Sarath G."/>
            <person name="Tatineni S."/>
        </authorList>
    </citation>
    <scope>NUCLEOTIDE SEQUENCE</scope>
    <source>
        <strain evidence="3">LincolnNE</strain>
    </source>
</reference>
<dbReference type="InterPro" id="IPR006020">
    <property type="entry name" value="PTB/PI_dom"/>
</dbReference>
<feature type="compositionally biased region" description="Polar residues" evidence="1">
    <location>
        <begin position="1"/>
        <end position="13"/>
    </location>
</feature>
<feature type="compositionally biased region" description="Polar residues" evidence="1">
    <location>
        <begin position="889"/>
        <end position="903"/>
    </location>
</feature>
<feature type="compositionally biased region" description="Polar residues" evidence="1">
    <location>
        <begin position="1401"/>
        <end position="1417"/>
    </location>
</feature>
<gene>
    <name evidence="3" type="ORF">g.16769</name>
</gene>
<feature type="region of interest" description="Disordered" evidence="1">
    <location>
        <begin position="486"/>
        <end position="601"/>
    </location>
</feature>
<feature type="region of interest" description="Disordered" evidence="1">
    <location>
        <begin position="264"/>
        <end position="283"/>
    </location>
</feature>
<feature type="compositionally biased region" description="Polar residues" evidence="1">
    <location>
        <begin position="550"/>
        <end position="564"/>
    </location>
</feature>
<feature type="compositionally biased region" description="Basic and acidic residues" evidence="1">
    <location>
        <begin position="1383"/>
        <end position="1398"/>
    </location>
</feature>
<feature type="region of interest" description="Disordered" evidence="1">
    <location>
        <begin position="1"/>
        <end position="34"/>
    </location>
</feature>
<dbReference type="EMBL" id="GGYP01005513">
    <property type="protein sequence ID" value="MDE50284.1"/>
    <property type="molecule type" value="Transcribed_RNA"/>
</dbReference>
<feature type="compositionally biased region" description="Low complexity" evidence="1">
    <location>
        <begin position="1249"/>
        <end position="1270"/>
    </location>
</feature>
<feature type="compositionally biased region" description="Low complexity" evidence="1">
    <location>
        <begin position="906"/>
        <end position="920"/>
    </location>
</feature>
<dbReference type="SMART" id="SM00462">
    <property type="entry name" value="PTB"/>
    <property type="match status" value="1"/>
</dbReference>
<feature type="compositionally biased region" description="Low complexity" evidence="1">
    <location>
        <begin position="878"/>
        <end position="888"/>
    </location>
</feature>
<feature type="compositionally biased region" description="Low complexity" evidence="1">
    <location>
        <begin position="17"/>
        <end position="34"/>
    </location>
</feature>
<protein>
    <recommendedName>
        <fullName evidence="2">PID domain-containing protein</fullName>
    </recommendedName>
</protein>
<sequence length="1466" mass="160705">MASSTGGTLKTSKQQSKHQTMLKQQQQQQQQQATNQYQVPFMGPYAAYPPQPLFHQPPYLTTAANQANVGQQHHHQQFAGAHTISRSKDLHKQYGHPAAASAGMKNQALVYYDQPYLGYAGPFSPPGQPTMLGQGGGGGPYAPPPVTGAMSLAARAPKERGPIPSSLVNGASGAGGTIGPASSRHYLASPMDFYKPHHNQLPASKIIYQDPLSLLDQHARLNKPLCRCRVMYLGSSVPHITKNGLHGIQEPLKHLYPEEKFSTNSLRRRSQQQQQQQQQLAHQSPVTIDISHLSSSLGIDSWLSVWSNGLLLENVDEFGREIKRFFSIESLHYCAAVRFFDTATLMTDSRQSVDTGPQHGGASGDPNNNNNSNEQMQDSMISTNNNEDQQQQQPGKKGVVRFLPLDAPIFQYPGMLDANHPPVFAAIMRRTTGIKVLECHAFICRRDAASNALVRCCTHAYANYLSAKRMSAEFGDAAAAATANNTSHYNGDDSQSSRHVRNASGTSRLARSRHSGAQNHDDQYHQVSGQQQQHQGTRDGNNNHHHRHSTSANNNNIDPNSTTLSRRDQMRTRRPARSLSTGGTNSQEMTHSDENSLEVDSEDNYAIILRQTTNEWSSNQRQQQQQANTRLPLSKETVGARKISPTSDQSPPVSKPDHSSGSIGRRRASKTHKERRSKGSSKSLFKGFMPHEQTAHHRMDGSTRAEQHIGGARDEMDRLSHSLDLLQVSPAACCRLGPGSKCANINNHHHSNTDDSDIKYSIVAGKQKRHSKSMQQLVQLPMSASNSLVGHRYKGHDNRMDNELEMVSGSSTASGSGWKPSKQRRKAASCQDMLVVQQQLGGPGGSLSRGSSCSRRCRGGSRRSQHKRAGAVSESHRSSMSSLHHQSSLAGSQTRLNNMGQHNQRPRQQSRAPQPPAQESSSNYIYATCDEPAGPTDEPQTQSSLRVLRADCCGAVQPSSLASRATTKQLSDSHMSSSSSSVKTKKSSKRRSSDQKHKFEHEQQQQQFLHQAPPQLNPAAGVDQLAYYQFLQHQQQPPPPPPPLNRADCYSPGALLMDQNGQPVYSLPPPLVQPQLAPSGAYYLDQRHSIQQQRQLYDTPSYLIHHPGPNGPGGPVFLGPPPAPGDYQHYPPMLHSARHLGSPLYNGVAPASRMALNGSMTMTGNKAARHKSNDVKRDSKLFKKSQTLATRFRCLSPPLNFLAGDRSSSSRDRHHMAATQSHDLITREHQEQQMQQSNSARETSITQDNNNNNSNRQSMVSTSSTSATSNGERISPGAIVSGQPGFLAGQPTKQQASQAQKRESRPKMSWIKRLSLTLSGGSPSNTVRQHPAVVTAAKKSANQQNGHIELNPVPDEGRDCDQEIELTNGQPEGGIVVAPESQQDDKLQQERSELEHGTELSPAQSNGLPSGSKQQQEPPIDVISENHKELQQQKKSPAKSDRKKGGLFSGSLTLGRSSKSRNSKQK</sequence>
<feature type="compositionally biased region" description="Basic and acidic residues" evidence="1">
    <location>
        <begin position="991"/>
        <end position="1003"/>
    </location>
</feature>